<feature type="transmembrane region" description="Helical" evidence="7">
    <location>
        <begin position="613"/>
        <end position="635"/>
    </location>
</feature>
<sequence>MRFPFVSQSDLWLLIPAVICSCVCSVATPLNSVVYGKVFGEITRYVTGKQSAHSLLSEVTKLCGILMGIGGARLVISWISVIMYLKFGERVQSRARTVVYCDGILATPMDNIEDQPELMGKLSQLNRCIEEVRAGHADAVALFTESLASVIGLFVTAMIHSWSLTLVIFCSTPLMIASTVFFGKLTYRNTHAENETSQRAAKVLDWCLGAGVTFVRVFDGMTLEHSRFKALVKDSQVYFNKLTLAMQSNSGIIRTLTLLAFAQGFWFGNTMILRGVLSVAQVFTCFSSCLILGSQMFVVSSIVPFFIKAAAAQAFIIEYVKKMASAPPEEAITSPKPEKLCIKLDKVSFAYRTRPTDIVLKQVTLNIEPGITYVVGPSGCGKSTIASLIMGVYKPTDGKLELPFNDDITLVEQFGSVFPGLSVYDNIALAVVGSQYRKITDVPRDLIEKACAFAAFDEVVASLPSGLDTKLESSLLSGGQHQRLLLARAWLRNTPVLILDESLSALDPVMKTQMSKAIKQWRSSEQITLIITHDYDGFEDDDRVIVMNEGNVAADGTTKEVLKQSVMAVEEMEAVQHHQLTRAPTTHEPEKPKIMSLLAIIGWFFTSCPSKMLAILGIFSSVAVGILNPVFSFYFSQILQIMVSGVDSKTLTSMSAALIGIAVGTGLAQFLSGWSLARVSESWIVEMRIAVMSKLGQQSISYMSKKSTSVAEITALVLNDTRDLRGLTSDFVSVVVSVSILVIGGLTWALVSGWKLALVGLAFIPLIAMVSIGYSGVMSKYETRYKDVVARIENHAHMTMEGLKTIKVNHSEAYFARMWYELLEDALPPVALKRAVAMGFGDSVNGIIVAISQGTLLYYGAKLVSTGDYTSDMMIQTITFLTLTVTGALSYLTKIPSIARGKRSASYMKDLLYLQPAPEETEGTIIPSSGTPMIRFHEVSFAYDRAFILHDVDFSIHRNEFVAITGPSGAGKSTIGSLLARLYSPRSGKVEVMGTNIAECDIHWLRRIVAFVPQQPQFFDGTVLDNLAAYADHPPTEDEVWQTLKQVHMDEVVAKLSGGLHCRVGDKSTALLLSGGQLQRLAIARALLRRPQIVVFDECTSALDPDNTKAIIDLITTVLAGKYTVVAITHDARFAAAAGRQLIVNGGYVYEEDTSWTQKPQGSD</sequence>
<dbReference type="InterPro" id="IPR003439">
    <property type="entry name" value="ABC_transporter-like_ATP-bd"/>
</dbReference>
<comment type="subcellular location">
    <subcellularLocation>
        <location evidence="1">Membrane</location>
        <topology evidence="1">Multi-pass membrane protein</topology>
    </subcellularLocation>
</comment>
<dbReference type="GeneID" id="54782208"/>
<evidence type="ECO:0000259" key="8">
    <source>
        <dbReference type="PROSITE" id="PS50893"/>
    </source>
</evidence>
<keyword evidence="5 7" id="KW-1133">Transmembrane helix</keyword>
<evidence type="ECO:0000259" key="9">
    <source>
        <dbReference type="PROSITE" id="PS50929"/>
    </source>
</evidence>
<dbReference type="SMART" id="SM00382">
    <property type="entry name" value="AAA"/>
    <property type="match status" value="2"/>
</dbReference>
<accession>A0A642ULF6</accession>
<dbReference type="Gene3D" id="1.20.1560.10">
    <property type="entry name" value="ABC transporter type 1, transmembrane domain"/>
    <property type="match status" value="1"/>
</dbReference>
<feature type="domain" description="ABC transmembrane type-1" evidence="9">
    <location>
        <begin position="615"/>
        <end position="900"/>
    </location>
</feature>
<dbReference type="GO" id="GO:0005524">
    <property type="term" value="F:ATP binding"/>
    <property type="evidence" value="ECO:0007669"/>
    <property type="project" value="UniProtKB-KW"/>
</dbReference>
<evidence type="ECO:0000256" key="3">
    <source>
        <dbReference type="ARBA" id="ARBA00022741"/>
    </source>
</evidence>
<dbReference type="PROSITE" id="PS50893">
    <property type="entry name" value="ABC_TRANSPORTER_2"/>
    <property type="match status" value="2"/>
</dbReference>
<evidence type="ECO:0000256" key="5">
    <source>
        <dbReference type="ARBA" id="ARBA00022989"/>
    </source>
</evidence>
<keyword evidence="3" id="KW-0547">Nucleotide-binding</keyword>
<dbReference type="Gene3D" id="3.40.50.300">
    <property type="entry name" value="P-loop containing nucleotide triphosphate hydrolases"/>
    <property type="match status" value="2"/>
</dbReference>
<dbReference type="Pfam" id="PF00005">
    <property type="entry name" value="ABC_tran"/>
    <property type="match status" value="2"/>
</dbReference>
<name>A0A642ULF6_DIURU</name>
<dbReference type="PROSITE" id="PS00211">
    <property type="entry name" value="ABC_TRANSPORTER_1"/>
    <property type="match status" value="1"/>
</dbReference>
<dbReference type="CDD" id="cd18578">
    <property type="entry name" value="ABC_6TM_Pgp_ABCB1_D2_like"/>
    <property type="match status" value="1"/>
</dbReference>
<dbReference type="GO" id="GO:0016020">
    <property type="term" value="C:membrane"/>
    <property type="evidence" value="ECO:0007669"/>
    <property type="project" value="UniProtKB-SubCell"/>
</dbReference>
<evidence type="ECO:0000313" key="11">
    <source>
        <dbReference type="Proteomes" id="UP000449547"/>
    </source>
</evidence>
<dbReference type="GO" id="GO:0015421">
    <property type="term" value="F:ABC-type oligopeptide transporter activity"/>
    <property type="evidence" value="ECO:0007669"/>
    <property type="project" value="TreeGrafter"/>
</dbReference>
<dbReference type="Proteomes" id="UP000449547">
    <property type="component" value="Unassembled WGS sequence"/>
</dbReference>
<feature type="transmembrane region" description="Helical" evidence="7">
    <location>
        <begin position="251"/>
        <end position="268"/>
    </location>
</feature>
<evidence type="ECO:0000256" key="2">
    <source>
        <dbReference type="ARBA" id="ARBA00022692"/>
    </source>
</evidence>
<feature type="transmembrane region" description="Helical" evidence="7">
    <location>
        <begin position="165"/>
        <end position="183"/>
    </location>
</feature>
<dbReference type="PANTHER" id="PTHR43394">
    <property type="entry name" value="ATP-DEPENDENT PERMEASE MDL1, MITOCHONDRIAL"/>
    <property type="match status" value="1"/>
</dbReference>
<dbReference type="OMA" id="TFWACLT"/>
<dbReference type="EMBL" id="SWFT01000105">
    <property type="protein sequence ID" value="KAA8901187.1"/>
    <property type="molecule type" value="Genomic_DNA"/>
</dbReference>
<feature type="domain" description="ABC transmembrane type-1" evidence="9">
    <location>
        <begin position="17"/>
        <end position="308"/>
    </location>
</feature>
<comment type="caution">
    <text evidence="10">The sequence shown here is derived from an EMBL/GenBank/DDBJ whole genome shotgun (WGS) entry which is preliminary data.</text>
</comment>
<keyword evidence="2 7" id="KW-0812">Transmembrane</keyword>
<feature type="transmembrane region" description="Helical" evidence="7">
    <location>
        <begin position="757"/>
        <end position="777"/>
    </location>
</feature>
<evidence type="ECO:0000256" key="6">
    <source>
        <dbReference type="ARBA" id="ARBA00023136"/>
    </source>
</evidence>
<dbReference type="CDD" id="cd18577">
    <property type="entry name" value="ABC_6TM_Pgp_ABCB1_D1_like"/>
    <property type="match status" value="1"/>
</dbReference>
<protein>
    <submittedName>
        <fullName evidence="10">Uncharacterized protein</fullName>
    </submittedName>
</protein>
<dbReference type="InterPro" id="IPR027417">
    <property type="entry name" value="P-loop_NTPase"/>
</dbReference>
<dbReference type="RefSeq" id="XP_034011810.1">
    <property type="nucleotide sequence ID" value="XM_034156332.1"/>
</dbReference>
<keyword evidence="6 7" id="KW-0472">Membrane</keyword>
<keyword evidence="4" id="KW-0067">ATP-binding</keyword>
<evidence type="ECO:0000256" key="4">
    <source>
        <dbReference type="ARBA" id="ARBA00022840"/>
    </source>
</evidence>
<dbReference type="CDD" id="cd03228">
    <property type="entry name" value="ABCC_MRP_Like"/>
    <property type="match status" value="1"/>
</dbReference>
<feature type="transmembrane region" description="Helical" evidence="7">
    <location>
        <begin position="873"/>
        <end position="893"/>
    </location>
</feature>
<feature type="domain" description="ABC transporter" evidence="8">
    <location>
        <begin position="934"/>
        <end position="1161"/>
    </location>
</feature>
<feature type="transmembrane region" description="Helical" evidence="7">
    <location>
        <begin position="843"/>
        <end position="861"/>
    </location>
</feature>
<dbReference type="InterPro" id="IPR003593">
    <property type="entry name" value="AAA+_ATPase"/>
</dbReference>
<dbReference type="PROSITE" id="PS50929">
    <property type="entry name" value="ABC_TM1F"/>
    <property type="match status" value="2"/>
</dbReference>
<feature type="transmembrane region" description="Helical" evidence="7">
    <location>
        <begin position="12"/>
        <end position="30"/>
    </location>
</feature>
<feature type="transmembrane region" description="Helical" evidence="7">
    <location>
        <begin position="731"/>
        <end position="751"/>
    </location>
</feature>
<keyword evidence="11" id="KW-1185">Reference proteome</keyword>
<dbReference type="InterPro" id="IPR017871">
    <property type="entry name" value="ABC_transporter-like_CS"/>
</dbReference>
<feature type="domain" description="ABC transporter" evidence="8">
    <location>
        <begin position="342"/>
        <end position="574"/>
    </location>
</feature>
<dbReference type="PANTHER" id="PTHR43394:SF1">
    <property type="entry name" value="ATP-BINDING CASSETTE SUB-FAMILY B MEMBER 10, MITOCHONDRIAL"/>
    <property type="match status" value="1"/>
</dbReference>
<dbReference type="SUPFAM" id="SSF90123">
    <property type="entry name" value="ABC transporter transmembrane region"/>
    <property type="match status" value="2"/>
</dbReference>
<evidence type="ECO:0000256" key="7">
    <source>
        <dbReference type="SAM" id="Phobius"/>
    </source>
</evidence>
<organism evidence="10 11">
    <name type="scientific">Diutina rugosa</name>
    <name type="common">Yeast</name>
    <name type="synonym">Candida rugosa</name>
    <dbReference type="NCBI Taxonomy" id="5481"/>
    <lineage>
        <taxon>Eukaryota</taxon>
        <taxon>Fungi</taxon>
        <taxon>Dikarya</taxon>
        <taxon>Ascomycota</taxon>
        <taxon>Saccharomycotina</taxon>
        <taxon>Pichiomycetes</taxon>
        <taxon>Debaryomycetaceae</taxon>
        <taxon>Diutina</taxon>
    </lineage>
</organism>
<feature type="transmembrane region" description="Helical" evidence="7">
    <location>
        <begin position="655"/>
        <end position="677"/>
    </location>
</feature>
<dbReference type="Pfam" id="PF00664">
    <property type="entry name" value="ABC_membrane"/>
    <property type="match status" value="2"/>
</dbReference>
<dbReference type="InterPro" id="IPR011527">
    <property type="entry name" value="ABC1_TM_dom"/>
</dbReference>
<feature type="transmembrane region" description="Helical" evidence="7">
    <location>
        <begin position="65"/>
        <end position="85"/>
    </location>
</feature>
<dbReference type="GO" id="GO:0016887">
    <property type="term" value="F:ATP hydrolysis activity"/>
    <property type="evidence" value="ECO:0007669"/>
    <property type="project" value="InterPro"/>
</dbReference>
<dbReference type="SUPFAM" id="SSF52540">
    <property type="entry name" value="P-loop containing nucleoside triphosphate hydrolases"/>
    <property type="match status" value="2"/>
</dbReference>
<evidence type="ECO:0000313" key="10">
    <source>
        <dbReference type="EMBL" id="KAA8901187.1"/>
    </source>
</evidence>
<reference evidence="10 11" key="1">
    <citation type="submission" date="2019-07" db="EMBL/GenBank/DDBJ databases">
        <title>Genome assembly of two rare yeast pathogens: Diutina rugosa and Trichomonascus ciferrii.</title>
        <authorList>
            <person name="Mixao V."/>
            <person name="Saus E."/>
            <person name="Hansen A."/>
            <person name="Lass-Flor C."/>
            <person name="Gabaldon T."/>
        </authorList>
    </citation>
    <scope>NUCLEOTIDE SEQUENCE [LARGE SCALE GENOMIC DNA]</scope>
    <source>
        <strain evidence="10 11">CBS 613</strain>
    </source>
</reference>
<dbReference type="OrthoDB" id="6500128at2759"/>
<proteinExistence type="predicted"/>
<dbReference type="InterPro" id="IPR036640">
    <property type="entry name" value="ABC1_TM_sf"/>
</dbReference>
<dbReference type="VEuPathDB" id="FungiDB:DIURU_003557"/>
<dbReference type="InterPro" id="IPR039421">
    <property type="entry name" value="Type_1_exporter"/>
</dbReference>
<dbReference type="AlphaFoldDB" id="A0A642ULF6"/>
<dbReference type="PROSITE" id="PS51257">
    <property type="entry name" value="PROKAR_LIPOPROTEIN"/>
    <property type="match status" value="1"/>
</dbReference>
<feature type="transmembrane region" description="Helical" evidence="7">
    <location>
        <begin position="280"/>
        <end position="307"/>
    </location>
</feature>
<gene>
    <name evidence="10" type="ORF">DIURU_003557</name>
</gene>
<evidence type="ECO:0000256" key="1">
    <source>
        <dbReference type="ARBA" id="ARBA00004141"/>
    </source>
</evidence>